<protein>
    <submittedName>
        <fullName evidence="2">Uncharacterized protein</fullName>
    </submittedName>
</protein>
<feature type="compositionally biased region" description="Acidic residues" evidence="1">
    <location>
        <begin position="364"/>
        <end position="381"/>
    </location>
</feature>
<dbReference type="Proteomes" id="UP001162031">
    <property type="component" value="Unassembled WGS sequence"/>
</dbReference>
<evidence type="ECO:0000256" key="1">
    <source>
        <dbReference type="SAM" id="MobiDB-lite"/>
    </source>
</evidence>
<feature type="region of interest" description="Disordered" evidence="1">
    <location>
        <begin position="24"/>
        <end position="95"/>
    </location>
</feature>
<feature type="compositionally biased region" description="Basic and acidic residues" evidence="1">
    <location>
        <begin position="44"/>
        <end position="62"/>
    </location>
</feature>
<reference evidence="2" key="1">
    <citation type="submission" date="2022-12" db="EMBL/GenBank/DDBJ databases">
        <authorList>
            <person name="Webb A."/>
        </authorList>
    </citation>
    <scope>NUCLEOTIDE SEQUENCE</scope>
    <source>
        <strain evidence="2">Hp1</strain>
    </source>
</reference>
<sequence>MQATQGLSGTAQCVDKVVSKKWQRVPGKVGKTTGKSTVVDALAEDAHTKDVEYSATQEEPRRRFPASPKRTKQVATSHVSDESCSESNDDGDEECERSYKDDASLCSRLIDSAARERWELVEVGRLVRLFAAEWEYEKSTTAEFLCETCPELVSVDFLEGLGVNLSAKHLVKIFEMGSGNSGVFMNKVASAVENGDLSVRDPVFIATLERRVALIETNAEVMELLHPLLESLSAVRDVGWLLKRLCEHWHLERKTSLVQQVLLSNVFDDLDGNQDEILLDLPDLAGRLDFPSRLDQEDVDDNGNLKGFLVNDDSDLSGEEASGEQEDENDSEDDGNSYEGSESDSDDEVEIAGRTHGRNRFIEDEADVGEDDDDDDEEVEDAVERHSQEGSSSSDSDC</sequence>
<dbReference type="EMBL" id="CANTFL010000086">
    <property type="protein sequence ID" value="CAI5712405.1"/>
    <property type="molecule type" value="Genomic_DNA"/>
</dbReference>
<keyword evidence="3" id="KW-1185">Reference proteome</keyword>
<evidence type="ECO:0000313" key="2">
    <source>
        <dbReference type="EMBL" id="CAI5712405.1"/>
    </source>
</evidence>
<feature type="region of interest" description="Disordered" evidence="1">
    <location>
        <begin position="292"/>
        <end position="398"/>
    </location>
</feature>
<gene>
    <name evidence="2" type="ORF">HBR001_LOCUS840</name>
</gene>
<organism evidence="2 3">
    <name type="scientific">Hyaloperonospora brassicae</name>
    <name type="common">Brassica downy mildew</name>
    <name type="synonym">Peronospora brassicae</name>
    <dbReference type="NCBI Taxonomy" id="162125"/>
    <lineage>
        <taxon>Eukaryota</taxon>
        <taxon>Sar</taxon>
        <taxon>Stramenopiles</taxon>
        <taxon>Oomycota</taxon>
        <taxon>Peronosporomycetes</taxon>
        <taxon>Peronosporales</taxon>
        <taxon>Peronosporaceae</taxon>
        <taxon>Hyaloperonospora</taxon>
    </lineage>
</organism>
<name>A0AAV0T1E9_HYABA</name>
<dbReference type="AlphaFoldDB" id="A0AAV0T1E9"/>
<feature type="compositionally biased region" description="Acidic residues" evidence="1">
    <location>
        <begin position="312"/>
        <end position="350"/>
    </location>
</feature>
<comment type="caution">
    <text evidence="2">The sequence shown here is derived from an EMBL/GenBank/DDBJ whole genome shotgun (WGS) entry which is preliminary data.</text>
</comment>
<proteinExistence type="predicted"/>
<feature type="compositionally biased region" description="Acidic residues" evidence="1">
    <location>
        <begin position="83"/>
        <end position="95"/>
    </location>
</feature>
<accession>A0AAV0T1E9</accession>
<evidence type="ECO:0000313" key="3">
    <source>
        <dbReference type="Proteomes" id="UP001162031"/>
    </source>
</evidence>